<dbReference type="EMBL" id="LR999455">
    <property type="protein sequence ID" value="CAE6067033.1"/>
    <property type="molecule type" value="Genomic_DNA"/>
</dbReference>
<dbReference type="InterPro" id="IPR012866">
    <property type="entry name" value="DUF1644"/>
</dbReference>
<dbReference type="Proteomes" id="UP000682877">
    <property type="component" value="Chromosome 5"/>
</dbReference>
<name>A0A8S2A885_ARAAE</name>
<evidence type="ECO:0000256" key="1">
    <source>
        <dbReference type="SAM" id="MobiDB-lite"/>
    </source>
</evidence>
<accession>A0A8S2A885</accession>
<dbReference type="AlphaFoldDB" id="A0A8S2A885"/>
<proteinExistence type="predicted"/>
<protein>
    <submittedName>
        <fullName evidence="2">Uncharacterized protein</fullName>
    </submittedName>
</protein>
<feature type="compositionally biased region" description="Acidic residues" evidence="1">
    <location>
        <begin position="98"/>
        <end position="112"/>
    </location>
</feature>
<dbReference type="Pfam" id="PF07800">
    <property type="entry name" value="DUF1644"/>
    <property type="match status" value="1"/>
</dbReference>
<keyword evidence="3" id="KW-1185">Reference proteome</keyword>
<feature type="region of interest" description="Disordered" evidence="1">
    <location>
        <begin position="298"/>
        <end position="383"/>
    </location>
</feature>
<dbReference type="PANTHER" id="PTHR31197:SF5">
    <property type="entry name" value="OS01G0612600 PROTEIN"/>
    <property type="match status" value="1"/>
</dbReference>
<feature type="compositionally biased region" description="Low complexity" evidence="1">
    <location>
        <begin position="298"/>
        <end position="316"/>
    </location>
</feature>
<evidence type="ECO:0000313" key="3">
    <source>
        <dbReference type="Proteomes" id="UP000682877"/>
    </source>
</evidence>
<organism evidence="2 3">
    <name type="scientific">Arabidopsis arenosa</name>
    <name type="common">Sand rock-cress</name>
    <name type="synonym">Cardaminopsis arenosa</name>
    <dbReference type="NCBI Taxonomy" id="38785"/>
    <lineage>
        <taxon>Eukaryota</taxon>
        <taxon>Viridiplantae</taxon>
        <taxon>Streptophyta</taxon>
        <taxon>Embryophyta</taxon>
        <taxon>Tracheophyta</taxon>
        <taxon>Spermatophyta</taxon>
        <taxon>Magnoliopsida</taxon>
        <taxon>eudicotyledons</taxon>
        <taxon>Gunneridae</taxon>
        <taxon>Pentapetalae</taxon>
        <taxon>rosids</taxon>
        <taxon>malvids</taxon>
        <taxon>Brassicales</taxon>
        <taxon>Brassicaceae</taxon>
        <taxon>Camelineae</taxon>
        <taxon>Arabidopsis</taxon>
    </lineage>
</organism>
<gene>
    <name evidence="2" type="ORF">AARE701A_LOCUS11993</name>
</gene>
<feature type="compositionally biased region" description="Acidic residues" evidence="1">
    <location>
        <begin position="138"/>
        <end position="172"/>
    </location>
</feature>
<feature type="region of interest" description="Disordered" evidence="1">
    <location>
        <begin position="90"/>
        <end position="177"/>
    </location>
</feature>
<reference evidence="2" key="1">
    <citation type="submission" date="2021-01" db="EMBL/GenBank/DDBJ databases">
        <authorList>
            <person name="Bezrukov I."/>
        </authorList>
    </citation>
    <scope>NUCLEOTIDE SEQUENCE</scope>
</reference>
<evidence type="ECO:0000313" key="2">
    <source>
        <dbReference type="EMBL" id="CAE6067033.1"/>
    </source>
</evidence>
<feature type="compositionally biased region" description="Acidic residues" evidence="1">
    <location>
        <begin position="372"/>
        <end position="383"/>
    </location>
</feature>
<sequence length="383" mass="43727">MPKERKDRSVSLDKYRRSPLCCESSCALKPSEKQVKEWEEARCPVCMEHPHNGILLICSSYENGCRPYMCDTSHRHSNCFDQFRKASKEKPSLSLLHEEEESNEPTEMEDVASDSTAVNLRGEAASQLTDVSLREDERGEEEVVEEEEEEGETGEEEVVEEEEGIVATEEDQEKNKPPKLTCPLCRGHIKEWVVVEAARYFMNSKHRSCSSETCDFSGTYSDLRKHARLLHPGVRPSEADPERQRSWRRLERQRDLGDLISTLNSSFGGEERSNDDGILFDGSLLTVIFLIRVFRPESSGSRSSSSSWSGASRARSQIGGRRRPHRSPGLWGESYEGNTGTSRDEENNNQSSDEQESVTRRRRRSRRRAVIDDDDDDDEEEEP</sequence>
<dbReference type="PANTHER" id="PTHR31197">
    <property type="entry name" value="OS01G0612600 PROTEIN"/>
    <property type="match status" value="1"/>
</dbReference>